<proteinExistence type="predicted"/>
<protein>
    <submittedName>
        <fullName evidence="2">NAD-dependent epimerase/dehydratase family protein</fullName>
    </submittedName>
</protein>
<accession>A0A6P0CI27</accession>
<dbReference type="RefSeq" id="WP_164355669.1">
    <property type="nucleotide sequence ID" value="NZ_JAABNT010000021.1"/>
</dbReference>
<dbReference type="InterPro" id="IPR051783">
    <property type="entry name" value="NAD(P)-dependent_oxidoreduct"/>
</dbReference>
<dbReference type="Pfam" id="PF01370">
    <property type="entry name" value="Epimerase"/>
    <property type="match status" value="1"/>
</dbReference>
<dbReference type="PANTHER" id="PTHR48079">
    <property type="entry name" value="PROTEIN YEEZ"/>
    <property type="match status" value="1"/>
</dbReference>
<dbReference type="InterPro" id="IPR036291">
    <property type="entry name" value="NAD(P)-bd_dom_sf"/>
</dbReference>
<evidence type="ECO:0000313" key="3">
    <source>
        <dbReference type="Proteomes" id="UP000468591"/>
    </source>
</evidence>
<dbReference type="EMBL" id="JAABNT010000021">
    <property type="protein sequence ID" value="NEK24746.1"/>
    <property type="molecule type" value="Genomic_DNA"/>
</dbReference>
<evidence type="ECO:0000313" key="2">
    <source>
        <dbReference type="EMBL" id="NEK24746.1"/>
    </source>
</evidence>
<dbReference type="GO" id="GO:0005737">
    <property type="term" value="C:cytoplasm"/>
    <property type="evidence" value="ECO:0007669"/>
    <property type="project" value="TreeGrafter"/>
</dbReference>
<evidence type="ECO:0000259" key="1">
    <source>
        <dbReference type="Pfam" id="PF01370"/>
    </source>
</evidence>
<dbReference type="InterPro" id="IPR001509">
    <property type="entry name" value="Epimerase_deHydtase"/>
</dbReference>
<dbReference type="PANTHER" id="PTHR48079:SF6">
    <property type="entry name" value="NAD(P)-BINDING DOMAIN-CONTAINING PROTEIN-RELATED"/>
    <property type="match status" value="1"/>
</dbReference>
<keyword evidence="3" id="KW-1185">Reference proteome</keyword>
<gene>
    <name evidence="2" type="ORF">GV827_20445</name>
</gene>
<dbReference type="Gene3D" id="3.40.50.720">
    <property type="entry name" value="NAD(P)-binding Rossmann-like Domain"/>
    <property type="match status" value="1"/>
</dbReference>
<dbReference type="GO" id="GO:0004029">
    <property type="term" value="F:aldehyde dehydrogenase (NAD+) activity"/>
    <property type="evidence" value="ECO:0007669"/>
    <property type="project" value="TreeGrafter"/>
</dbReference>
<reference evidence="2 3" key="1">
    <citation type="submission" date="2020-01" db="EMBL/GenBank/DDBJ databases">
        <title>Sulfitobacter sediminilitoris sp. nov., isolated from a tidal flat.</title>
        <authorList>
            <person name="Park S."/>
            <person name="Yoon J.-H."/>
        </authorList>
    </citation>
    <scope>NUCLEOTIDE SEQUENCE [LARGE SCALE GENOMIC DNA]</scope>
    <source>
        <strain evidence="2 3">JBTF-M27</strain>
    </source>
</reference>
<name>A0A6P0CI27_9RHOB</name>
<dbReference type="Proteomes" id="UP000468591">
    <property type="component" value="Unassembled WGS sequence"/>
</dbReference>
<feature type="domain" description="NAD-dependent epimerase/dehydratase" evidence="1">
    <location>
        <begin position="8"/>
        <end position="221"/>
    </location>
</feature>
<comment type="caution">
    <text evidence="2">The sequence shown here is derived from an EMBL/GenBank/DDBJ whole genome shotgun (WGS) entry which is preliminary data.</text>
</comment>
<sequence>MPSDSRRVLVLGGTGHIGAAIARQLASDGFKVRASGRSPEPRANLAGVDVQQLAGDDSHTTNLEAWMQDCSLVVDAATPYPVWRHGARGSHVVAAARQRARTLIALAKERHAALIHISSFTTLPATGSIQDKLRLATVRGMHPYFEVKETVEREMLNALRTGMKGCVINPAACFGPYDLKPADQGFVPMLLRGKVAGTLNHPVNVIDVRDVASYLSAIVQQNLPFPQVPLLGHNLSIDALTRQICALAGVPAPTFRAPLLLSLASAYWAESAAALAGRRTPWPSLPILLTAAGRNMALSKEQIALGIRPRPLEQTLIDAIDWYRQIGRC</sequence>
<organism evidence="2 3">
    <name type="scientific">Sulfitobacter sediminilitoris</name>
    <dbReference type="NCBI Taxonomy" id="2698830"/>
    <lineage>
        <taxon>Bacteria</taxon>
        <taxon>Pseudomonadati</taxon>
        <taxon>Pseudomonadota</taxon>
        <taxon>Alphaproteobacteria</taxon>
        <taxon>Rhodobacterales</taxon>
        <taxon>Roseobacteraceae</taxon>
        <taxon>Sulfitobacter</taxon>
    </lineage>
</organism>
<dbReference type="SUPFAM" id="SSF51735">
    <property type="entry name" value="NAD(P)-binding Rossmann-fold domains"/>
    <property type="match status" value="1"/>
</dbReference>
<dbReference type="AlphaFoldDB" id="A0A6P0CI27"/>